<keyword evidence="2" id="KW-1185">Reference proteome</keyword>
<protein>
    <submittedName>
        <fullName evidence="1">Uncharacterized protein</fullName>
    </submittedName>
</protein>
<name>A0A4Y7QEP8_9AGAM</name>
<sequence length="62" mass="6965">MGFGTCKRTYQQLMKLYESFCIKQSVHGVKKKPPITGPSKAKLRNIMGVSTTSCQKKCAIRQ</sequence>
<evidence type="ECO:0000313" key="2">
    <source>
        <dbReference type="Proteomes" id="UP000294933"/>
    </source>
</evidence>
<dbReference type="Proteomes" id="UP000294933">
    <property type="component" value="Unassembled WGS sequence"/>
</dbReference>
<dbReference type="AlphaFoldDB" id="A0A4Y7QEP8"/>
<dbReference type="EMBL" id="ML170162">
    <property type="protein sequence ID" value="TDL26153.1"/>
    <property type="molecule type" value="Genomic_DNA"/>
</dbReference>
<reference evidence="1 2" key="1">
    <citation type="submission" date="2018-06" db="EMBL/GenBank/DDBJ databases">
        <title>A transcriptomic atlas of mushroom development highlights an independent origin of complex multicellularity.</title>
        <authorList>
            <consortium name="DOE Joint Genome Institute"/>
            <person name="Krizsan K."/>
            <person name="Almasi E."/>
            <person name="Merenyi Z."/>
            <person name="Sahu N."/>
            <person name="Viragh M."/>
            <person name="Koszo T."/>
            <person name="Mondo S."/>
            <person name="Kiss B."/>
            <person name="Balint B."/>
            <person name="Kues U."/>
            <person name="Barry K."/>
            <person name="Hegedus J.C."/>
            <person name="Henrissat B."/>
            <person name="Johnson J."/>
            <person name="Lipzen A."/>
            <person name="Ohm R."/>
            <person name="Nagy I."/>
            <person name="Pangilinan J."/>
            <person name="Yan J."/>
            <person name="Xiong Y."/>
            <person name="Grigoriev I.V."/>
            <person name="Hibbett D.S."/>
            <person name="Nagy L.G."/>
        </authorList>
    </citation>
    <scope>NUCLEOTIDE SEQUENCE [LARGE SCALE GENOMIC DNA]</scope>
    <source>
        <strain evidence="1 2">SZMC22713</strain>
    </source>
</reference>
<accession>A0A4Y7QEP8</accession>
<organism evidence="1 2">
    <name type="scientific">Rickenella mellea</name>
    <dbReference type="NCBI Taxonomy" id="50990"/>
    <lineage>
        <taxon>Eukaryota</taxon>
        <taxon>Fungi</taxon>
        <taxon>Dikarya</taxon>
        <taxon>Basidiomycota</taxon>
        <taxon>Agaricomycotina</taxon>
        <taxon>Agaricomycetes</taxon>
        <taxon>Hymenochaetales</taxon>
        <taxon>Rickenellaceae</taxon>
        <taxon>Rickenella</taxon>
    </lineage>
</organism>
<evidence type="ECO:0000313" key="1">
    <source>
        <dbReference type="EMBL" id="TDL26153.1"/>
    </source>
</evidence>
<gene>
    <name evidence="1" type="ORF">BD410DRAFT_784197</name>
</gene>
<proteinExistence type="predicted"/>
<dbReference type="VEuPathDB" id="FungiDB:BD410DRAFT_784197"/>